<dbReference type="SUPFAM" id="SSF52266">
    <property type="entry name" value="SGNH hydrolase"/>
    <property type="match status" value="1"/>
</dbReference>
<feature type="signal peptide" evidence="1">
    <location>
        <begin position="1"/>
        <end position="28"/>
    </location>
</feature>
<gene>
    <name evidence="3" type="ORF">N8I84_03865</name>
</gene>
<accession>A0ABY6DW82</accession>
<dbReference type="PANTHER" id="PTHR37981">
    <property type="entry name" value="LIPASE 2"/>
    <property type="match status" value="1"/>
</dbReference>
<dbReference type="EMBL" id="CP106793">
    <property type="protein sequence ID" value="UXY17963.1"/>
    <property type="molecule type" value="Genomic_DNA"/>
</dbReference>
<sequence>MRPSRIAARLCSLLTAVCSLTATPTAHAAPREYATGYVALGDSYSAGVGAGSYLASSTDCLRSSHSFPALWAAAHAPSSFDFTACNGARALDVLSRQLGSLNARTGLVSITVGGSDAGFGHVMTTCVLHGTGTCLDAVKEALDRVDNTLPGDLDRLYAAIRAKAPHAHVVVLGYPHLYQLNGSCKAGLADTTRSAINGAVDRLDKVIDERATHHGFTYVDVTGAFTGHEICSTAPWLHSVSWLAPTESYHPTERGQSQAYLPALNRTA</sequence>
<feature type="domain" description="SGNH hydrolase-type esterase" evidence="2">
    <location>
        <begin position="39"/>
        <end position="256"/>
    </location>
</feature>
<dbReference type="CDD" id="cd01823">
    <property type="entry name" value="SEST_like"/>
    <property type="match status" value="1"/>
</dbReference>
<reference evidence="3" key="1">
    <citation type="submission" date="2022-10" db="EMBL/GenBank/DDBJ databases">
        <authorList>
            <person name="Mo P."/>
        </authorList>
    </citation>
    <scope>NUCLEOTIDE SEQUENCE</scope>
    <source>
        <strain evidence="3">HUAS 13-4</strain>
    </source>
</reference>
<dbReference type="GO" id="GO:0016787">
    <property type="term" value="F:hydrolase activity"/>
    <property type="evidence" value="ECO:0007669"/>
    <property type="project" value="UniProtKB-KW"/>
</dbReference>
<dbReference type="InterPro" id="IPR037460">
    <property type="entry name" value="SEST-like"/>
</dbReference>
<dbReference type="PANTHER" id="PTHR37981:SF1">
    <property type="entry name" value="SGNH HYDROLASE-TYPE ESTERASE DOMAIN-CONTAINING PROTEIN"/>
    <property type="match status" value="1"/>
</dbReference>
<keyword evidence="4" id="KW-1185">Reference proteome</keyword>
<evidence type="ECO:0000259" key="2">
    <source>
        <dbReference type="Pfam" id="PF13472"/>
    </source>
</evidence>
<dbReference type="InterPro" id="IPR013830">
    <property type="entry name" value="SGNH_hydro"/>
</dbReference>
<dbReference type="Gene3D" id="3.40.50.1110">
    <property type="entry name" value="SGNH hydrolase"/>
    <property type="match status" value="1"/>
</dbReference>
<name>A0ABY6DW82_9ACTN</name>
<evidence type="ECO:0000313" key="3">
    <source>
        <dbReference type="EMBL" id="UXY17963.1"/>
    </source>
</evidence>
<feature type="chain" id="PRO_5046329608" evidence="1">
    <location>
        <begin position="29"/>
        <end position="268"/>
    </location>
</feature>
<evidence type="ECO:0000313" key="4">
    <source>
        <dbReference type="Proteomes" id="UP001061298"/>
    </source>
</evidence>
<organism evidence="3 4">
    <name type="scientific">Streptomyces cynarae</name>
    <dbReference type="NCBI Taxonomy" id="2981134"/>
    <lineage>
        <taxon>Bacteria</taxon>
        <taxon>Bacillati</taxon>
        <taxon>Actinomycetota</taxon>
        <taxon>Actinomycetes</taxon>
        <taxon>Kitasatosporales</taxon>
        <taxon>Streptomycetaceae</taxon>
        <taxon>Streptomyces</taxon>
    </lineage>
</organism>
<proteinExistence type="predicted"/>
<evidence type="ECO:0000256" key="1">
    <source>
        <dbReference type="SAM" id="SignalP"/>
    </source>
</evidence>
<keyword evidence="3" id="KW-0378">Hydrolase</keyword>
<dbReference type="InterPro" id="IPR036514">
    <property type="entry name" value="SGNH_hydro_sf"/>
</dbReference>
<keyword evidence="1" id="KW-0732">Signal</keyword>
<dbReference type="RefSeq" id="WP_263228152.1">
    <property type="nucleotide sequence ID" value="NZ_CP106793.1"/>
</dbReference>
<dbReference type="Proteomes" id="UP001061298">
    <property type="component" value="Chromosome"/>
</dbReference>
<protein>
    <submittedName>
        <fullName evidence="3">SGNH/GDSL hydrolase family protein</fullName>
    </submittedName>
</protein>
<dbReference type="Pfam" id="PF13472">
    <property type="entry name" value="Lipase_GDSL_2"/>
    <property type="match status" value="1"/>
</dbReference>